<evidence type="ECO:0000256" key="2">
    <source>
        <dbReference type="ARBA" id="ARBA00022483"/>
    </source>
</evidence>
<evidence type="ECO:0000313" key="6">
    <source>
        <dbReference type="Proteomes" id="UP000887013"/>
    </source>
</evidence>
<dbReference type="OrthoDB" id="67700at2759"/>
<gene>
    <name evidence="5" type="primary">stac</name>
    <name evidence="5" type="ORF">NPIL_545801</name>
</gene>
<feature type="domain" description="C2" evidence="4">
    <location>
        <begin position="186"/>
        <end position="317"/>
    </location>
</feature>
<proteinExistence type="inferred from homology"/>
<dbReference type="InterPro" id="IPR052095">
    <property type="entry name" value="UNC-13_domain"/>
</dbReference>
<dbReference type="Proteomes" id="UP000887013">
    <property type="component" value="Unassembled WGS sequence"/>
</dbReference>
<organism evidence="5 6">
    <name type="scientific">Nephila pilipes</name>
    <name type="common">Giant wood spider</name>
    <name type="synonym">Nephila maculata</name>
    <dbReference type="NCBI Taxonomy" id="299642"/>
    <lineage>
        <taxon>Eukaryota</taxon>
        <taxon>Metazoa</taxon>
        <taxon>Ecdysozoa</taxon>
        <taxon>Arthropoda</taxon>
        <taxon>Chelicerata</taxon>
        <taxon>Arachnida</taxon>
        <taxon>Araneae</taxon>
        <taxon>Araneomorphae</taxon>
        <taxon>Entelegynae</taxon>
        <taxon>Araneoidea</taxon>
        <taxon>Nephilidae</taxon>
        <taxon>Nephila</taxon>
    </lineage>
</organism>
<evidence type="ECO:0000259" key="4">
    <source>
        <dbReference type="PROSITE" id="PS50004"/>
    </source>
</evidence>
<dbReference type="SUPFAM" id="SSF49562">
    <property type="entry name" value="C2 domain (Calcium/lipid-binding domain, CaLB)"/>
    <property type="match status" value="1"/>
</dbReference>
<dbReference type="Pfam" id="PF00168">
    <property type="entry name" value="C2"/>
    <property type="match status" value="1"/>
</dbReference>
<comment type="similarity">
    <text evidence="1">Belongs to the unc-13 family.</text>
</comment>
<comment type="caution">
    <text evidence="5">The sequence shown here is derived from an EMBL/GenBank/DDBJ whole genome shotgun (WGS) entry which is preliminary data.</text>
</comment>
<keyword evidence="2" id="KW-0268">Exocytosis</keyword>
<name>A0A8X6JTE8_NEPPI</name>
<feature type="region of interest" description="Disordered" evidence="3">
    <location>
        <begin position="1"/>
        <end position="41"/>
    </location>
</feature>
<reference evidence="5" key="1">
    <citation type="submission" date="2020-08" db="EMBL/GenBank/DDBJ databases">
        <title>Multicomponent nature underlies the extraordinary mechanical properties of spider dragline silk.</title>
        <authorList>
            <person name="Kono N."/>
            <person name="Nakamura H."/>
            <person name="Mori M."/>
            <person name="Yoshida Y."/>
            <person name="Ohtoshi R."/>
            <person name="Malay A.D."/>
            <person name="Moran D.A.P."/>
            <person name="Tomita M."/>
            <person name="Numata K."/>
            <person name="Arakawa K."/>
        </authorList>
    </citation>
    <scope>NUCLEOTIDE SEQUENCE</scope>
</reference>
<dbReference type="AlphaFoldDB" id="A0A8X6JTE8"/>
<feature type="compositionally biased region" description="Polar residues" evidence="3">
    <location>
        <begin position="1"/>
        <end position="19"/>
    </location>
</feature>
<protein>
    <submittedName>
        <fullName evidence="5">Protein unc-13 4B</fullName>
    </submittedName>
</protein>
<accession>A0A8X6JTE8</accession>
<keyword evidence="6" id="KW-1185">Reference proteome</keyword>
<evidence type="ECO:0000313" key="5">
    <source>
        <dbReference type="EMBL" id="GFS35721.1"/>
    </source>
</evidence>
<dbReference type="EMBL" id="BMAW01088639">
    <property type="protein sequence ID" value="GFS35721.1"/>
    <property type="molecule type" value="Genomic_DNA"/>
</dbReference>
<dbReference type="InterPro" id="IPR000008">
    <property type="entry name" value="C2_dom"/>
</dbReference>
<dbReference type="PANTHER" id="PTHR45999">
    <property type="entry name" value="UNC-13-4A, ISOFORM B"/>
    <property type="match status" value="1"/>
</dbReference>
<dbReference type="SMART" id="SM00239">
    <property type="entry name" value="C2"/>
    <property type="match status" value="1"/>
</dbReference>
<sequence>MTTENVNADYNQDDSANGNDRNRRLSIRMPTYDRRRSKGSKPFNFLNDVTEENNRRKTITIRRASSGQKILTLTDNSFYPLPTDDTEKQKKSSVFIGPEKEIAPEKKQAPKGLKTDYLSKGVSKAGFNIGEANFSEILHGDITEDYLQCLYITATYTINNYFGIPGPKSDGPQKLSAFINHLIPLDAAHRHKNSEKSKTIPPPPFTITIHVIEAEDLIATDADLLSDPFCKIWLNDKKMQLKKTEIKSHTLNPVWNETFQFNLSDLTNDIIYIELWDNDPTTFAKNLKQIKNIGSMRGCWYFCSDFMESLCRCGRETVNDFLGKTEIEIGALYAEGVDEWLPLKTLKGTSHQGQLHVAVKIEATKPKSNSDALKRHLLFVKLCLEHGLKDNESSDLSIFCWDQILNPSARTLLFQHGVQGNISVSEDMVCRFITIINLAVSHSVFDFQFLFSILNETKESMEHLQSLHDPSFASSLFDTYFQAVEKLLEICLKILSSLHSFDLTEDETKRVEFESILKCVGLCQNIIGPTNLWATLRSEAEAWFAQKAEELKVVKDEGRNVIILNFLNYLKSYHKTTDQIVQTVFPETSYTHEVYEPLESHLCELLKFQVTDLAAESRALTKVNEVRKKEEAIEVFKALKESTQYFSKILQQPYHKLKLGQFHIWFGINTIYSWFTWKRDGIFAQIELIVNRDELDSKLTEFNGRCEKQTFSVKQTAELIVKELYQLWKIVSVPNCSDCDAFFIGALHSCCMKYLESLVELIHIRKLLEKFHSGGRKKLCTIANNLWSLSCFVGNLIAESGIELQPDWPDTKFSLRMVCKILCADIYAEIRLDVLSYVKRIFLAETRLEQDRLIKEYSMFINKLIKREASSDMSFEIYLLFINNIWNYVIKAVALLKSKKEMVTCLTRLNKCLGRASNRYEGFLSILKETEQVCYFDEEGRLQEFMLDANYKFLINELERLKYGK</sequence>
<dbReference type="Gene3D" id="2.60.40.150">
    <property type="entry name" value="C2 domain"/>
    <property type="match status" value="1"/>
</dbReference>
<dbReference type="GO" id="GO:0099503">
    <property type="term" value="C:secretory vesicle"/>
    <property type="evidence" value="ECO:0007669"/>
    <property type="project" value="TreeGrafter"/>
</dbReference>
<dbReference type="CDD" id="cd00030">
    <property type="entry name" value="C2"/>
    <property type="match status" value="1"/>
</dbReference>
<dbReference type="InterPro" id="IPR035892">
    <property type="entry name" value="C2_domain_sf"/>
</dbReference>
<evidence type="ECO:0000256" key="3">
    <source>
        <dbReference type="SAM" id="MobiDB-lite"/>
    </source>
</evidence>
<dbReference type="PRINTS" id="PR00360">
    <property type="entry name" value="C2DOMAIN"/>
</dbReference>
<dbReference type="PANTHER" id="PTHR45999:SF4">
    <property type="entry name" value="UNC-13-4A, ISOFORM B"/>
    <property type="match status" value="1"/>
</dbReference>
<dbReference type="PROSITE" id="PS50004">
    <property type="entry name" value="C2"/>
    <property type="match status" value="1"/>
</dbReference>
<evidence type="ECO:0000256" key="1">
    <source>
        <dbReference type="ARBA" id="ARBA00005823"/>
    </source>
</evidence>
<dbReference type="GO" id="GO:0006887">
    <property type="term" value="P:exocytosis"/>
    <property type="evidence" value="ECO:0007669"/>
    <property type="project" value="UniProtKB-KW"/>
</dbReference>